<evidence type="ECO:0000313" key="2">
    <source>
        <dbReference type="Proteomes" id="UP001179614"/>
    </source>
</evidence>
<proteinExistence type="predicted"/>
<accession>A0ABY7MBI4</accession>
<gene>
    <name evidence="1" type="ORF">I3J27_21435</name>
</gene>
<reference evidence="1" key="1">
    <citation type="submission" date="2021-12" db="EMBL/GenBank/DDBJ databases">
        <title>Bradyrhizobium xenonodulans sp. nov.</title>
        <authorList>
            <person name="Claassens R."/>
            <person name="Venter S.N."/>
            <person name="Beukes C.W."/>
            <person name="Stepkowski T."/>
            <person name="Steenkamp E.T."/>
        </authorList>
    </citation>
    <scope>NUCLEOTIDE SEQUENCE</scope>
    <source>
        <strain evidence="1">14AB</strain>
    </source>
</reference>
<dbReference type="RefSeq" id="WP_270160421.1">
    <property type="nucleotide sequence ID" value="NZ_CP089391.1"/>
</dbReference>
<organism evidence="1 2">
    <name type="scientific">Bradyrhizobium xenonodulans</name>
    <dbReference type="NCBI Taxonomy" id="2736875"/>
    <lineage>
        <taxon>Bacteria</taxon>
        <taxon>Pseudomonadati</taxon>
        <taxon>Pseudomonadota</taxon>
        <taxon>Alphaproteobacteria</taxon>
        <taxon>Hyphomicrobiales</taxon>
        <taxon>Nitrobacteraceae</taxon>
        <taxon>Bradyrhizobium</taxon>
    </lineage>
</organism>
<sequence length="137" mass="13709">MTDLGITASAVLANSGARTEQGVAGETITAGKLVYRDATTNQYFMSDSNAGTAAARAVRGVALNGASAGQPLQIARPGSEITMNAVMTAGTTYFLSDTPGGICPLADVGTGEYFTPIGVAKSTTVLAFNPTLSGVSA</sequence>
<dbReference type="Proteomes" id="UP001179614">
    <property type="component" value="Chromosome"/>
</dbReference>
<name>A0ABY7MBI4_9BRAD</name>
<evidence type="ECO:0000313" key="1">
    <source>
        <dbReference type="EMBL" id="WBL75598.1"/>
    </source>
</evidence>
<protein>
    <submittedName>
        <fullName evidence="1">Uncharacterized protein</fullName>
    </submittedName>
</protein>
<keyword evidence="2" id="KW-1185">Reference proteome</keyword>
<dbReference type="EMBL" id="CP089391">
    <property type="protein sequence ID" value="WBL75598.1"/>
    <property type="molecule type" value="Genomic_DNA"/>
</dbReference>